<dbReference type="AlphaFoldDB" id="A0A498KJZ6"/>
<keyword evidence="1" id="KW-0833">Ubl conjugation pathway</keyword>
<dbReference type="Proteomes" id="UP000290289">
    <property type="component" value="Chromosome 2"/>
</dbReference>
<evidence type="ECO:0000256" key="1">
    <source>
        <dbReference type="ARBA" id="ARBA00022786"/>
    </source>
</evidence>
<proteinExistence type="predicted"/>
<evidence type="ECO:0000313" key="3">
    <source>
        <dbReference type="Proteomes" id="UP000290289"/>
    </source>
</evidence>
<sequence length="63" mass="7053">MLRRKPTKIELKIEDKDELEEARKLRAAASSTTTTTTAATTLLHHLDRAKDASSKTHRIGLPQ</sequence>
<dbReference type="SMR" id="A0A498KJZ6"/>
<dbReference type="InterPro" id="IPR018860">
    <property type="entry name" value="APC_suCDC26"/>
</dbReference>
<reference evidence="2 3" key="1">
    <citation type="submission" date="2018-10" db="EMBL/GenBank/DDBJ databases">
        <title>A high-quality apple genome assembly.</title>
        <authorList>
            <person name="Hu J."/>
        </authorList>
    </citation>
    <scope>NUCLEOTIDE SEQUENCE [LARGE SCALE GENOMIC DNA]</scope>
    <source>
        <strain evidence="3">cv. HFTH1</strain>
        <tissue evidence="2">Young leaf</tissue>
    </source>
</reference>
<organism evidence="2 3">
    <name type="scientific">Malus domestica</name>
    <name type="common">Apple</name>
    <name type="synonym">Pyrus malus</name>
    <dbReference type="NCBI Taxonomy" id="3750"/>
    <lineage>
        <taxon>Eukaryota</taxon>
        <taxon>Viridiplantae</taxon>
        <taxon>Streptophyta</taxon>
        <taxon>Embryophyta</taxon>
        <taxon>Tracheophyta</taxon>
        <taxon>Spermatophyta</taxon>
        <taxon>Magnoliopsida</taxon>
        <taxon>eudicotyledons</taxon>
        <taxon>Gunneridae</taxon>
        <taxon>Pentapetalae</taxon>
        <taxon>rosids</taxon>
        <taxon>fabids</taxon>
        <taxon>Rosales</taxon>
        <taxon>Rosaceae</taxon>
        <taxon>Amygdaloideae</taxon>
        <taxon>Maleae</taxon>
        <taxon>Malus</taxon>
    </lineage>
</organism>
<dbReference type="EMBL" id="RDQH01000328">
    <property type="protein sequence ID" value="RXI05663.1"/>
    <property type="molecule type" value="Genomic_DNA"/>
</dbReference>
<dbReference type="Pfam" id="PF10471">
    <property type="entry name" value="ANAPC_CDC26"/>
    <property type="match status" value="1"/>
</dbReference>
<evidence type="ECO:0008006" key="4">
    <source>
        <dbReference type="Google" id="ProtNLM"/>
    </source>
</evidence>
<gene>
    <name evidence="2" type="ORF">DVH24_017705</name>
</gene>
<protein>
    <recommendedName>
        <fullName evidence="4">Anaphase-promoting complex subunit CDC26</fullName>
    </recommendedName>
</protein>
<name>A0A498KJZ6_MALDO</name>
<keyword evidence="3" id="KW-1185">Reference proteome</keyword>
<evidence type="ECO:0000313" key="2">
    <source>
        <dbReference type="EMBL" id="RXI05663.1"/>
    </source>
</evidence>
<comment type="caution">
    <text evidence="2">The sequence shown here is derived from an EMBL/GenBank/DDBJ whole genome shotgun (WGS) entry which is preliminary data.</text>
</comment>
<dbReference type="GO" id="GO:0005680">
    <property type="term" value="C:anaphase-promoting complex"/>
    <property type="evidence" value="ECO:0007669"/>
    <property type="project" value="InterPro"/>
</dbReference>
<dbReference type="GO" id="GO:0031145">
    <property type="term" value="P:anaphase-promoting complex-dependent catabolic process"/>
    <property type="evidence" value="ECO:0007669"/>
    <property type="project" value="InterPro"/>
</dbReference>
<accession>A0A498KJZ6</accession>